<organism evidence="6 7">
    <name type="scientific">Thermococcus thioreducens</name>
    <dbReference type="NCBI Taxonomy" id="277988"/>
    <lineage>
        <taxon>Archaea</taxon>
        <taxon>Methanobacteriati</taxon>
        <taxon>Methanobacteriota</taxon>
        <taxon>Thermococci</taxon>
        <taxon>Thermococcales</taxon>
        <taxon>Thermococcaceae</taxon>
        <taxon>Thermococcus</taxon>
    </lineage>
</organism>
<dbReference type="InterPro" id="IPR012947">
    <property type="entry name" value="tRNA_SAD"/>
</dbReference>
<dbReference type="GO" id="GO:0003676">
    <property type="term" value="F:nucleic acid binding"/>
    <property type="evidence" value="ECO:0007669"/>
    <property type="project" value="InterPro"/>
</dbReference>
<dbReference type="Gene3D" id="2.40.30.130">
    <property type="match status" value="1"/>
</dbReference>
<evidence type="ECO:0000256" key="3">
    <source>
        <dbReference type="ARBA" id="ARBA00022723"/>
    </source>
</evidence>
<dbReference type="SUPFAM" id="SSF50447">
    <property type="entry name" value="Translation proteins"/>
    <property type="match status" value="1"/>
</dbReference>
<dbReference type="GO" id="GO:0005524">
    <property type="term" value="F:ATP binding"/>
    <property type="evidence" value="ECO:0007669"/>
    <property type="project" value="InterPro"/>
</dbReference>
<accession>A0A1I0MEX1</accession>
<dbReference type="GO" id="GO:0002161">
    <property type="term" value="F:aminoacyl-tRNA deacylase activity"/>
    <property type="evidence" value="ECO:0007669"/>
    <property type="project" value="UniProtKB-ARBA"/>
</dbReference>
<dbReference type="InterPro" id="IPR018164">
    <property type="entry name" value="Ala-tRNA-synth_IIc_N"/>
</dbReference>
<dbReference type="PANTHER" id="PTHR43462">
    <property type="entry name" value="ALANYL-TRNA EDITING PROTEIN"/>
    <property type="match status" value="1"/>
</dbReference>
<evidence type="ECO:0000313" key="7">
    <source>
        <dbReference type="Proteomes" id="UP000182125"/>
    </source>
</evidence>
<dbReference type="PROSITE" id="PS50860">
    <property type="entry name" value="AA_TRNA_LIGASE_II_ALA"/>
    <property type="match status" value="1"/>
</dbReference>
<dbReference type="InterPro" id="IPR018163">
    <property type="entry name" value="Thr/Ala-tRNA-synth_IIc_edit"/>
</dbReference>
<dbReference type="SMART" id="SM00863">
    <property type="entry name" value="tRNA_SAD"/>
    <property type="match status" value="1"/>
</dbReference>
<comment type="subcellular location">
    <subcellularLocation>
        <location evidence="2">Cytoplasm</location>
    </subcellularLocation>
</comment>
<dbReference type="GO" id="GO:0006419">
    <property type="term" value="P:alanyl-tRNA aminoacylation"/>
    <property type="evidence" value="ECO:0007669"/>
    <property type="project" value="InterPro"/>
</dbReference>
<dbReference type="GO" id="GO:0005737">
    <property type="term" value="C:cytoplasm"/>
    <property type="evidence" value="ECO:0007669"/>
    <property type="project" value="UniProtKB-SubCell"/>
</dbReference>
<keyword evidence="4" id="KW-0862">Zinc</keyword>
<dbReference type="GO" id="GO:0046872">
    <property type="term" value="F:metal ion binding"/>
    <property type="evidence" value="ECO:0007669"/>
    <property type="project" value="UniProtKB-KW"/>
</dbReference>
<evidence type="ECO:0000256" key="4">
    <source>
        <dbReference type="ARBA" id="ARBA00022833"/>
    </source>
</evidence>
<evidence type="ECO:0000256" key="2">
    <source>
        <dbReference type="ARBA" id="ARBA00004496"/>
    </source>
</evidence>
<comment type="cofactor">
    <cofactor evidence="1">
        <name>Zn(2+)</name>
        <dbReference type="ChEBI" id="CHEBI:29105"/>
    </cofactor>
</comment>
<dbReference type="Gene3D" id="3.30.980.10">
    <property type="entry name" value="Threonyl-trna Synthetase, Chain A, domain 2"/>
    <property type="match status" value="1"/>
</dbReference>
<dbReference type="EMBL" id="FOIW01000001">
    <property type="protein sequence ID" value="SEV85991.1"/>
    <property type="molecule type" value="Genomic_DNA"/>
</dbReference>
<dbReference type="PANTHER" id="PTHR43462:SF1">
    <property type="entry name" value="ALANYL-TRNA EDITING PROTEIN AARSD1"/>
    <property type="match status" value="1"/>
</dbReference>
<evidence type="ECO:0000259" key="5">
    <source>
        <dbReference type="PROSITE" id="PS50860"/>
    </source>
</evidence>
<protein>
    <submittedName>
        <fullName evidence="6">Ala-tRNA(Pro) hydrolase</fullName>
    </submittedName>
</protein>
<dbReference type="InterPro" id="IPR009000">
    <property type="entry name" value="Transl_B-barrel_sf"/>
</dbReference>
<proteinExistence type="predicted"/>
<dbReference type="Pfam" id="PF07973">
    <property type="entry name" value="tRNA_SAD"/>
    <property type="match status" value="1"/>
</dbReference>
<evidence type="ECO:0000256" key="1">
    <source>
        <dbReference type="ARBA" id="ARBA00001947"/>
    </source>
</evidence>
<dbReference type="SUPFAM" id="SSF55186">
    <property type="entry name" value="ThrRS/AlaRS common domain"/>
    <property type="match status" value="1"/>
</dbReference>
<sequence length="224" mass="25931">MLKPNSSGVIKVTRKLYYEDAYMKEAKAKVLEVKNGALLLDGTIFYPTGGGQPHDRGTINGVEVLDVYKDDAGNVWHVVAEPEKFNPGQEVELKIDWDYRYRLMRIHSAMHLLEHVLNEVLPGEWQLYGSGMSAEKGRYDILYPENVNQYKEKIIETFNRLVDEGGEMKIWWEGETRYTQIRDFEVIPCGGTHVRDIKEIGHLKKFKRSSLGKGKQRLEIWLED</sequence>
<dbReference type="InterPro" id="IPR051335">
    <property type="entry name" value="Alanyl-tRNA_Editing_Enzymes"/>
</dbReference>
<reference evidence="6 7" key="1">
    <citation type="submission" date="2016-10" db="EMBL/GenBank/DDBJ databases">
        <authorList>
            <person name="de Groot N.N."/>
        </authorList>
    </citation>
    <scope>NUCLEOTIDE SEQUENCE [LARGE SCALE GENOMIC DNA]</scope>
    <source>
        <strain evidence="6 7">OGL-20</strain>
    </source>
</reference>
<dbReference type="GO" id="GO:0004813">
    <property type="term" value="F:alanine-tRNA ligase activity"/>
    <property type="evidence" value="ECO:0007669"/>
    <property type="project" value="InterPro"/>
</dbReference>
<feature type="domain" description="Alanyl-transfer RNA synthetases family profile" evidence="5">
    <location>
        <begin position="13"/>
        <end position="224"/>
    </location>
</feature>
<keyword evidence="3" id="KW-0479">Metal-binding</keyword>
<name>A0A1I0MEX1_9EURY</name>
<evidence type="ECO:0000313" key="6">
    <source>
        <dbReference type="EMBL" id="SEV85991.1"/>
    </source>
</evidence>
<dbReference type="AlphaFoldDB" id="A0A1I0MEX1"/>
<dbReference type="FunFam" id="2.40.30.130:FF:000032">
    <property type="entry name" value="Alanyl-tRNA editing protein AlaX-M"/>
    <property type="match status" value="1"/>
</dbReference>
<dbReference type="Proteomes" id="UP000182125">
    <property type="component" value="Unassembled WGS sequence"/>
</dbReference>
<keyword evidence="6" id="KW-0378">Hydrolase</keyword>
<dbReference type="Pfam" id="PF01411">
    <property type="entry name" value="tRNA-synt_2c"/>
    <property type="match status" value="1"/>
</dbReference>
<gene>
    <name evidence="6" type="ORF">SAMN05216170_0452</name>
</gene>
<dbReference type="InterPro" id="IPR018165">
    <property type="entry name" value="Ala-tRNA-synth_IIc_core"/>
</dbReference>